<protein>
    <recommendedName>
        <fullName evidence="5">Ig-like domain-containing protein</fullName>
    </recommendedName>
</protein>
<dbReference type="FunFam" id="2.60.40.10:FF:002426">
    <property type="entry name" value="Immunoglobulin heavy variable V15-2"/>
    <property type="match status" value="1"/>
</dbReference>
<dbReference type="Proteomes" id="UP001142489">
    <property type="component" value="Unassembled WGS sequence"/>
</dbReference>
<dbReference type="InterPro" id="IPR036179">
    <property type="entry name" value="Ig-like_dom_sf"/>
</dbReference>
<keyword evidence="3" id="KW-1280">Immunoglobulin</keyword>
<dbReference type="AlphaFoldDB" id="A0A9Q0XF64"/>
<feature type="signal peptide" evidence="4">
    <location>
        <begin position="1"/>
        <end position="20"/>
    </location>
</feature>
<evidence type="ECO:0000313" key="6">
    <source>
        <dbReference type="EMBL" id="KAJ7313111.1"/>
    </source>
</evidence>
<keyword evidence="1" id="KW-0391">Immunity</keyword>
<evidence type="ECO:0000256" key="4">
    <source>
        <dbReference type="SAM" id="SignalP"/>
    </source>
</evidence>
<feature type="chain" id="PRO_5040387140" description="Ig-like domain-containing protein" evidence="4">
    <location>
        <begin position="21"/>
        <end position="122"/>
    </location>
</feature>
<keyword evidence="4" id="KW-0732">Signal</keyword>
<dbReference type="InterPro" id="IPR013783">
    <property type="entry name" value="Ig-like_fold"/>
</dbReference>
<comment type="caution">
    <text evidence="6">The sequence shown here is derived from an EMBL/GenBank/DDBJ whole genome shotgun (WGS) entry which is preliminary data.</text>
</comment>
<evidence type="ECO:0000313" key="7">
    <source>
        <dbReference type="Proteomes" id="UP001142489"/>
    </source>
</evidence>
<dbReference type="EMBL" id="JAPFRF010000012">
    <property type="protein sequence ID" value="KAJ7313111.1"/>
    <property type="molecule type" value="Genomic_DNA"/>
</dbReference>
<dbReference type="InterPro" id="IPR050199">
    <property type="entry name" value="IgHV"/>
</dbReference>
<dbReference type="GO" id="GO:0002250">
    <property type="term" value="P:adaptive immune response"/>
    <property type="evidence" value="ECO:0007669"/>
    <property type="project" value="UniProtKB-KW"/>
</dbReference>
<proteinExistence type="predicted"/>
<dbReference type="PROSITE" id="PS50835">
    <property type="entry name" value="IG_LIKE"/>
    <property type="match status" value="1"/>
</dbReference>
<organism evidence="6 7">
    <name type="scientific">Phrynocephalus forsythii</name>
    <dbReference type="NCBI Taxonomy" id="171643"/>
    <lineage>
        <taxon>Eukaryota</taxon>
        <taxon>Metazoa</taxon>
        <taxon>Chordata</taxon>
        <taxon>Craniata</taxon>
        <taxon>Vertebrata</taxon>
        <taxon>Euteleostomi</taxon>
        <taxon>Lepidosauria</taxon>
        <taxon>Squamata</taxon>
        <taxon>Bifurcata</taxon>
        <taxon>Unidentata</taxon>
        <taxon>Episquamata</taxon>
        <taxon>Toxicofera</taxon>
        <taxon>Iguania</taxon>
        <taxon>Acrodonta</taxon>
        <taxon>Agamidae</taxon>
        <taxon>Agaminae</taxon>
        <taxon>Phrynocephalus</taxon>
    </lineage>
</organism>
<evidence type="ECO:0000256" key="2">
    <source>
        <dbReference type="ARBA" id="ARBA00023130"/>
    </source>
</evidence>
<dbReference type="InterPro" id="IPR013106">
    <property type="entry name" value="Ig_V-set"/>
</dbReference>
<dbReference type="GO" id="GO:0005576">
    <property type="term" value="C:extracellular region"/>
    <property type="evidence" value="ECO:0007669"/>
    <property type="project" value="UniProtKB-ARBA"/>
</dbReference>
<dbReference type="InterPro" id="IPR003599">
    <property type="entry name" value="Ig_sub"/>
</dbReference>
<dbReference type="PANTHER" id="PTHR23266">
    <property type="entry name" value="IMMUNOGLOBULIN HEAVY CHAIN"/>
    <property type="match status" value="1"/>
</dbReference>
<dbReference type="Pfam" id="PF07686">
    <property type="entry name" value="V-set"/>
    <property type="match status" value="1"/>
</dbReference>
<reference evidence="6" key="1">
    <citation type="journal article" date="2023" name="DNA Res.">
        <title>Chromosome-level genome assembly of Phrynocephalus forsythii using third-generation DNA sequencing and Hi-C analysis.</title>
        <authorList>
            <person name="Qi Y."/>
            <person name="Zhao W."/>
            <person name="Zhao Y."/>
            <person name="Niu C."/>
            <person name="Cao S."/>
            <person name="Zhang Y."/>
        </authorList>
    </citation>
    <scope>NUCLEOTIDE SEQUENCE</scope>
    <source>
        <tissue evidence="6">Muscle</tissue>
    </source>
</reference>
<dbReference type="SUPFAM" id="SSF48726">
    <property type="entry name" value="Immunoglobulin"/>
    <property type="match status" value="1"/>
</dbReference>
<keyword evidence="2" id="KW-1064">Adaptive immunity</keyword>
<dbReference type="SMART" id="SM00406">
    <property type="entry name" value="IGv"/>
    <property type="match status" value="1"/>
</dbReference>
<sequence>MILLLVSPLFLALLPGLSYQLQLEESGPGTVRPGGTLELTCTVTGGSVTSSYYWNWIRQTPGKGLEWMGYWVGSTSYSPSFQNRITISVDPSQTKYFLRLTSVTTADTATYYCARGTAVQLQ</sequence>
<dbReference type="GO" id="GO:0019814">
    <property type="term" value="C:immunoglobulin complex"/>
    <property type="evidence" value="ECO:0007669"/>
    <property type="project" value="UniProtKB-KW"/>
</dbReference>
<gene>
    <name evidence="6" type="ORF">JRQ81_004381</name>
</gene>
<feature type="domain" description="Ig-like" evidence="5">
    <location>
        <begin position="15"/>
        <end position="113"/>
    </location>
</feature>
<evidence type="ECO:0000259" key="5">
    <source>
        <dbReference type="PROSITE" id="PS50835"/>
    </source>
</evidence>
<accession>A0A9Q0XF64</accession>
<dbReference type="Gene3D" id="2.60.40.10">
    <property type="entry name" value="Immunoglobulins"/>
    <property type="match status" value="1"/>
</dbReference>
<name>A0A9Q0XF64_9SAUR</name>
<keyword evidence="7" id="KW-1185">Reference proteome</keyword>
<dbReference type="OrthoDB" id="9426090at2759"/>
<evidence type="ECO:0000256" key="3">
    <source>
        <dbReference type="ARBA" id="ARBA00043265"/>
    </source>
</evidence>
<evidence type="ECO:0000256" key="1">
    <source>
        <dbReference type="ARBA" id="ARBA00022859"/>
    </source>
</evidence>
<dbReference type="SMART" id="SM00409">
    <property type="entry name" value="IG"/>
    <property type="match status" value="1"/>
</dbReference>
<dbReference type="InterPro" id="IPR007110">
    <property type="entry name" value="Ig-like_dom"/>
</dbReference>